<proteinExistence type="predicted"/>
<dbReference type="InterPro" id="IPR027417">
    <property type="entry name" value="P-loop_NTPase"/>
</dbReference>
<dbReference type="CDD" id="cd03230">
    <property type="entry name" value="ABC_DR_subfamily_A"/>
    <property type="match status" value="1"/>
</dbReference>
<keyword evidence="1" id="KW-0547">Nucleotide-binding</keyword>
<dbReference type="AlphaFoldDB" id="A0A7C5U4A1"/>
<name>A0A7C5U4A1_CALS0</name>
<evidence type="ECO:0000313" key="4">
    <source>
        <dbReference type="EMBL" id="HHR40294.1"/>
    </source>
</evidence>
<dbReference type="SMART" id="SM00382">
    <property type="entry name" value="AAA"/>
    <property type="match status" value="1"/>
</dbReference>
<evidence type="ECO:0000256" key="1">
    <source>
        <dbReference type="ARBA" id="ARBA00022741"/>
    </source>
</evidence>
<dbReference type="PROSITE" id="PS50893">
    <property type="entry name" value="ABC_TRANSPORTER_2"/>
    <property type="match status" value="1"/>
</dbReference>
<accession>A0A7C5U4A1</accession>
<keyword evidence="2 4" id="KW-0067">ATP-binding</keyword>
<dbReference type="PANTHER" id="PTHR43613">
    <property type="entry name" value="ABC TRANSPORTER, ATP-BINDING PROTEIN"/>
    <property type="match status" value="1"/>
</dbReference>
<comment type="caution">
    <text evidence="4">The sequence shown here is derived from an EMBL/GenBank/DDBJ whole genome shotgun (WGS) entry which is preliminary data.</text>
</comment>
<protein>
    <submittedName>
        <fullName evidence="4">ABC transporter ATP-binding protein</fullName>
    </submittedName>
</protein>
<dbReference type="InterPro" id="IPR003439">
    <property type="entry name" value="ABC_transporter-like_ATP-bd"/>
</dbReference>
<dbReference type="PROSITE" id="PS00211">
    <property type="entry name" value="ABC_TRANSPORTER_1"/>
    <property type="match status" value="1"/>
</dbReference>
<organism evidence="4">
    <name type="scientific">Caldiarchaeum subterraneum</name>
    <dbReference type="NCBI Taxonomy" id="311458"/>
    <lineage>
        <taxon>Archaea</taxon>
        <taxon>Nitrososphaerota</taxon>
        <taxon>Candidatus Caldarchaeales</taxon>
        <taxon>Candidatus Caldarchaeaceae</taxon>
        <taxon>Candidatus Caldarchaeum</taxon>
    </lineage>
</organism>
<evidence type="ECO:0000259" key="3">
    <source>
        <dbReference type="PROSITE" id="PS50893"/>
    </source>
</evidence>
<feature type="domain" description="ABC transporter" evidence="3">
    <location>
        <begin position="4"/>
        <end position="230"/>
    </location>
</feature>
<evidence type="ECO:0000256" key="2">
    <source>
        <dbReference type="ARBA" id="ARBA00022840"/>
    </source>
</evidence>
<dbReference type="InterPro" id="IPR003593">
    <property type="entry name" value="AAA+_ATPase"/>
</dbReference>
<dbReference type="Gene3D" id="3.40.50.300">
    <property type="entry name" value="P-loop containing nucleotide triphosphate hydrolases"/>
    <property type="match status" value="1"/>
</dbReference>
<dbReference type="Pfam" id="PF00005">
    <property type="entry name" value="ABC_tran"/>
    <property type="match status" value="1"/>
</dbReference>
<reference evidence="4" key="1">
    <citation type="journal article" date="2020" name="mSystems">
        <title>Genome- and Community-Level Interaction Insights into Carbon Utilization and Element Cycling Functions of Hydrothermarchaeota in Hydrothermal Sediment.</title>
        <authorList>
            <person name="Zhou Z."/>
            <person name="Liu Y."/>
            <person name="Xu W."/>
            <person name="Pan J."/>
            <person name="Luo Z.H."/>
            <person name="Li M."/>
        </authorList>
    </citation>
    <scope>NUCLEOTIDE SEQUENCE [LARGE SCALE GENOMIC DNA]</scope>
    <source>
        <strain evidence="4">SpSt-1084</strain>
    </source>
</reference>
<dbReference type="GO" id="GO:0005524">
    <property type="term" value="F:ATP binding"/>
    <property type="evidence" value="ECO:0007669"/>
    <property type="project" value="UniProtKB-KW"/>
</dbReference>
<gene>
    <name evidence="4" type="ORF">ENM42_00525</name>
</gene>
<dbReference type="EMBL" id="DRXS01000031">
    <property type="protein sequence ID" value="HHR40294.1"/>
    <property type="molecule type" value="Genomic_DNA"/>
</dbReference>
<dbReference type="GO" id="GO:0016887">
    <property type="term" value="F:ATP hydrolysis activity"/>
    <property type="evidence" value="ECO:0007669"/>
    <property type="project" value="InterPro"/>
</dbReference>
<dbReference type="PANTHER" id="PTHR43613:SF1">
    <property type="entry name" value="ABC TRANSPORTER, ATP-BINDING PROTEIN"/>
    <property type="match status" value="1"/>
</dbReference>
<dbReference type="SUPFAM" id="SSF52540">
    <property type="entry name" value="P-loop containing nucleoside triphosphate hydrolases"/>
    <property type="match status" value="1"/>
</dbReference>
<sequence>MNPVEASDVWRYFGDKPALQNLDLVVEEGGVSGLIGANGAGKTTFFRIVATLLRPSRGKVHVFGKDVVKQPGEVRKMISYLPEEGGVYRHLTGLEFLRMVARLHGVGEEAVRKGVEISGLEDSVKRKMGEYSKGMRRRILLASCLMVNPPLAVLDEPTAGLDVEHSVYVRKIIKEFAAKGTTFLVSSHNMLEVEYLCDEIALIDKGRIVEQGKPSQLLQQYMVENLEELFVKKVVSTR</sequence>
<dbReference type="InterPro" id="IPR017871">
    <property type="entry name" value="ABC_transporter-like_CS"/>
</dbReference>